<accession>A0A8J3XFZ0</accession>
<reference evidence="1 2" key="1">
    <citation type="submission" date="2021-01" db="EMBL/GenBank/DDBJ databases">
        <title>Whole genome shotgun sequence of Planotetraspora phitsanulokensis NBRC 104273.</title>
        <authorList>
            <person name="Komaki H."/>
            <person name="Tamura T."/>
        </authorList>
    </citation>
    <scope>NUCLEOTIDE SEQUENCE [LARGE SCALE GENOMIC DNA]</scope>
    <source>
        <strain evidence="1 2">NBRC 104273</strain>
    </source>
</reference>
<comment type="caution">
    <text evidence="1">The sequence shown here is derived from an EMBL/GenBank/DDBJ whole genome shotgun (WGS) entry which is preliminary data.</text>
</comment>
<gene>
    <name evidence="1" type="ORF">Pph01_44870</name>
</gene>
<evidence type="ECO:0000313" key="2">
    <source>
        <dbReference type="Proteomes" id="UP000622547"/>
    </source>
</evidence>
<dbReference type="EMBL" id="BOOP01000020">
    <property type="protein sequence ID" value="GII39484.1"/>
    <property type="molecule type" value="Genomic_DNA"/>
</dbReference>
<protein>
    <submittedName>
        <fullName evidence="1">Uncharacterized protein</fullName>
    </submittedName>
</protein>
<dbReference type="RefSeq" id="WP_204075056.1">
    <property type="nucleotide sequence ID" value="NZ_BAABHI010000009.1"/>
</dbReference>
<keyword evidence="2" id="KW-1185">Reference proteome</keyword>
<dbReference type="AlphaFoldDB" id="A0A8J3XFZ0"/>
<organism evidence="1 2">
    <name type="scientific">Planotetraspora phitsanulokensis</name>
    <dbReference type="NCBI Taxonomy" id="575192"/>
    <lineage>
        <taxon>Bacteria</taxon>
        <taxon>Bacillati</taxon>
        <taxon>Actinomycetota</taxon>
        <taxon>Actinomycetes</taxon>
        <taxon>Streptosporangiales</taxon>
        <taxon>Streptosporangiaceae</taxon>
        <taxon>Planotetraspora</taxon>
    </lineage>
</organism>
<evidence type="ECO:0000313" key="1">
    <source>
        <dbReference type="EMBL" id="GII39484.1"/>
    </source>
</evidence>
<proteinExistence type="predicted"/>
<dbReference type="Proteomes" id="UP000622547">
    <property type="component" value="Unassembled WGS sequence"/>
</dbReference>
<sequence length="151" mass="16598">MPNVDLPALYAEFESRVFPESLTVWEHGDLTVTSNSAGHAIVLAESEEFWEDDDGSAAEAAWARLESLCREYEVAATAAWGDPHRADITHRLAQDESSPLAELLLEHGTVEVVCWDRGERAVGLSVGQMDKETAIQVVAYVVADWSGEGRR</sequence>
<name>A0A8J3XFZ0_9ACTN</name>